<protein>
    <submittedName>
        <fullName evidence="1">Sulfotransferase</fullName>
    </submittedName>
</protein>
<organism evidence="1 2">
    <name type="scientific">Nocardioides bruguierae</name>
    <dbReference type="NCBI Taxonomy" id="2945102"/>
    <lineage>
        <taxon>Bacteria</taxon>
        <taxon>Bacillati</taxon>
        <taxon>Actinomycetota</taxon>
        <taxon>Actinomycetes</taxon>
        <taxon>Propionibacteriales</taxon>
        <taxon>Nocardioidaceae</taxon>
        <taxon>Nocardioides</taxon>
    </lineage>
</organism>
<reference evidence="1" key="1">
    <citation type="submission" date="2022-05" db="EMBL/GenBank/DDBJ databases">
        <authorList>
            <person name="Tuo L."/>
        </authorList>
    </citation>
    <scope>NUCLEOTIDE SEQUENCE</scope>
    <source>
        <strain evidence="1">BSK12Z-4</strain>
    </source>
</reference>
<sequence length="316" mass="35579">MENRLPLIYVASIGRSGSTLLESRLGQMPGVATVGELHLLPHEALSPERPCACGNLVTNCPVWSEIIREFGLSGREEMAPSLRMFREQHNAGRTLRPMELVRMLIKGVSRRNLRYAQNTLEILEMYSSLLARDALRPVILVDSSKDPYRLHALLKSGLFDMTVVHVWRNPTAYLFAVSKRFIRGNESPGALDIRRIVYSVRQVLAWNVQNAVILLAARSVPADRRLSLAYEDYVLDLDESVTSVLECTSSNVALRLKNEGSTVPTHTVAGNPTRYRSQEIVVDDAWRRELEPGYSLLAKVLGAPVFWFLRRGRNAQ</sequence>
<comment type="caution">
    <text evidence="1">The sequence shown here is derived from an EMBL/GenBank/DDBJ whole genome shotgun (WGS) entry which is preliminary data.</text>
</comment>
<evidence type="ECO:0000313" key="1">
    <source>
        <dbReference type="EMBL" id="MCM0621833.1"/>
    </source>
</evidence>
<dbReference type="Pfam" id="PF13469">
    <property type="entry name" value="Sulfotransfer_3"/>
    <property type="match status" value="1"/>
</dbReference>
<dbReference type="InterPro" id="IPR027417">
    <property type="entry name" value="P-loop_NTPase"/>
</dbReference>
<keyword evidence="2" id="KW-1185">Reference proteome</keyword>
<name>A0A9X2IGA9_9ACTN</name>
<gene>
    <name evidence="1" type="ORF">M8330_16200</name>
</gene>
<evidence type="ECO:0000313" key="2">
    <source>
        <dbReference type="Proteomes" id="UP001139485"/>
    </source>
</evidence>
<dbReference type="RefSeq" id="WP_250828165.1">
    <property type="nucleotide sequence ID" value="NZ_JAMOIL010000023.1"/>
</dbReference>
<accession>A0A9X2IGA9</accession>
<proteinExistence type="predicted"/>
<dbReference type="Proteomes" id="UP001139485">
    <property type="component" value="Unassembled WGS sequence"/>
</dbReference>
<dbReference type="EMBL" id="JAMOIL010000023">
    <property type="protein sequence ID" value="MCM0621833.1"/>
    <property type="molecule type" value="Genomic_DNA"/>
</dbReference>
<dbReference type="Gene3D" id="3.40.50.300">
    <property type="entry name" value="P-loop containing nucleotide triphosphate hydrolases"/>
    <property type="match status" value="1"/>
</dbReference>
<dbReference type="AlphaFoldDB" id="A0A9X2IGA9"/>
<dbReference type="SUPFAM" id="SSF52540">
    <property type="entry name" value="P-loop containing nucleoside triphosphate hydrolases"/>
    <property type="match status" value="1"/>
</dbReference>